<dbReference type="Proteomes" id="UP000655225">
    <property type="component" value="Unassembled WGS sequence"/>
</dbReference>
<dbReference type="EMBL" id="JABCRI010000002">
    <property type="protein sequence ID" value="KAF8410343.1"/>
    <property type="molecule type" value="Genomic_DNA"/>
</dbReference>
<protein>
    <submittedName>
        <fullName evidence="1">Uncharacterized protein</fullName>
    </submittedName>
</protein>
<accession>A0A835DNC9</accession>
<name>A0A835DNC9_TETSI</name>
<reference evidence="1 2" key="1">
    <citation type="submission" date="2020-04" db="EMBL/GenBank/DDBJ databases">
        <title>Plant Genome Project.</title>
        <authorList>
            <person name="Zhang R.-G."/>
        </authorList>
    </citation>
    <scope>NUCLEOTIDE SEQUENCE [LARGE SCALE GENOMIC DNA]</scope>
    <source>
        <strain evidence="1">YNK0</strain>
        <tissue evidence="1">Leaf</tissue>
    </source>
</reference>
<organism evidence="1 2">
    <name type="scientific">Tetracentron sinense</name>
    <name type="common">Spur-leaf</name>
    <dbReference type="NCBI Taxonomy" id="13715"/>
    <lineage>
        <taxon>Eukaryota</taxon>
        <taxon>Viridiplantae</taxon>
        <taxon>Streptophyta</taxon>
        <taxon>Embryophyta</taxon>
        <taxon>Tracheophyta</taxon>
        <taxon>Spermatophyta</taxon>
        <taxon>Magnoliopsida</taxon>
        <taxon>Trochodendrales</taxon>
        <taxon>Trochodendraceae</taxon>
        <taxon>Tetracentron</taxon>
    </lineage>
</organism>
<proteinExistence type="predicted"/>
<evidence type="ECO:0000313" key="1">
    <source>
        <dbReference type="EMBL" id="KAF8410343.1"/>
    </source>
</evidence>
<evidence type="ECO:0000313" key="2">
    <source>
        <dbReference type="Proteomes" id="UP000655225"/>
    </source>
</evidence>
<keyword evidence="2" id="KW-1185">Reference proteome</keyword>
<gene>
    <name evidence="1" type="ORF">HHK36_002870</name>
</gene>
<comment type="caution">
    <text evidence="1">The sequence shown here is derived from an EMBL/GenBank/DDBJ whole genome shotgun (WGS) entry which is preliminary data.</text>
</comment>
<sequence length="106" mass="11366">MNGATPVSSAHLLPEYKSEIALAPPNSHTFANARSQEEAHEGDVSKVLGILKLVGTWKAIEITSAYLAIDMGDVDVEADGECFAYCTAYVSACSQQLDGLQNLRYS</sequence>
<dbReference type="AlphaFoldDB" id="A0A835DNC9"/>